<protein>
    <submittedName>
        <fullName evidence="2">Uncharacterized protein</fullName>
    </submittedName>
</protein>
<proteinExistence type="predicted"/>
<evidence type="ECO:0000256" key="1">
    <source>
        <dbReference type="SAM" id="MobiDB-lite"/>
    </source>
</evidence>
<keyword evidence="3" id="KW-1185">Reference proteome</keyword>
<accession>H5XYZ1</accession>
<dbReference type="HOGENOM" id="CLU_2315777_0_0_9"/>
<dbReference type="EMBL" id="CM001441">
    <property type="protein sequence ID" value="EHQ91697.1"/>
    <property type="molecule type" value="Genomic_DNA"/>
</dbReference>
<dbReference type="STRING" id="768710.DesyoDRAFT_4753"/>
<reference evidence="2 3" key="1">
    <citation type="submission" date="2011-11" db="EMBL/GenBank/DDBJ databases">
        <title>The Noncontiguous Finished genome of Desulfosporosinus youngiae DSM 17734.</title>
        <authorList>
            <consortium name="US DOE Joint Genome Institute (JGI-PGF)"/>
            <person name="Lucas S."/>
            <person name="Han J."/>
            <person name="Lapidus A."/>
            <person name="Cheng J.-F."/>
            <person name="Goodwin L."/>
            <person name="Pitluck S."/>
            <person name="Peters L."/>
            <person name="Ovchinnikova G."/>
            <person name="Lu M."/>
            <person name="Land M.L."/>
            <person name="Hauser L."/>
            <person name="Pester M."/>
            <person name="Spring S."/>
            <person name="Ollivier B."/>
            <person name="Rattei T."/>
            <person name="Klenk H.-P."/>
            <person name="Wagner M."/>
            <person name="Loy A."/>
            <person name="Woyke T.J."/>
        </authorList>
    </citation>
    <scope>NUCLEOTIDE SEQUENCE [LARGE SCALE GENOMIC DNA]</scope>
    <source>
        <strain evidence="2 3">DSM 17734</strain>
    </source>
</reference>
<dbReference type="AlphaFoldDB" id="H5XYZ1"/>
<gene>
    <name evidence="2" type="ORF">DesyoDRAFT_4753</name>
</gene>
<feature type="region of interest" description="Disordered" evidence="1">
    <location>
        <begin position="76"/>
        <end position="99"/>
    </location>
</feature>
<evidence type="ECO:0000313" key="2">
    <source>
        <dbReference type="EMBL" id="EHQ91697.1"/>
    </source>
</evidence>
<evidence type="ECO:0000313" key="3">
    <source>
        <dbReference type="Proteomes" id="UP000005104"/>
    </source>
</evidence>
<dbReference type="Proteomes" id="UP000005104">
    <property type="component" value="Chromosome"/>
</dbReference>
<organism evidence="2 3">
    <name type="scientific">Desulfosporosinus youngiae DSM 17734</name>
    <dbReference type="NCBI Taxonomy" id="768710"/>
    <lineage>
        <taxon>Bacteria</taxon>
        <taxon>Bacillati</taxon>
        <taxon>Bacillota</taxon>
        <taxon>Clostridia</taxon>
        <taxon>Eubacteriales</taxon>
        <taxon>Desulfitobacteriaceae</taxon>
        <taxon>Desulfosporosinus</taxon>
    </lineage>
</organism>
<name>H5XYZ1_9FIRM</name>
<sequence>MPDLIRQPWKLPGKRSTKFYKIFLLFYLTVHFPRHIIVKINTFDVMTRKKFANSLYQRVRAGGSRTGAVNGAALSIGNEGDPMGSNRVEPREQTLVPVA</sequence>